<dbReference type="Proteomes" id="UP000244523">
    <property type="component" value="Unassembled WGS sequence"/>
</dbReference>
<dbReference type="CDD" id="cd04301">
    <property type="entry name" value="NAT_SF"/>
    <property type="match status" value="1"/>
</dbReference>
<dbReference type="AlphaFoldDB" id="A0A2T6KPM5"/>
<dbReference type="PROSITE" id="PS51186">
    <property type="entry name" value="GNAT"/>
    <property type="match status" value="1"/>
</dbReference>
<organism evidence="2 3">
    <name type="scientific">Yoonia sediminilitoris</name>
    <dbReference type="NCBI Taxonomy" id="1286148"/>
    <lineage>
        <taxon>Bacteria</taxon>
        <taxon>Pseudomonadati</taxon>
        <taxon>Pseudomonadota</taxon>
        <taxon>Alphaproteobacteria</taxon>
        <taxon>Rhodobacterales</taxon>
        <taxon>Paracoccaceae</taxon>
        <taxon>Yoonia</taxon>
    </lineage>
</organism>
<protein>
    <submittedName>
        <fullName evidence="2">Putative acetyltransferase</fullName>
    </submittedName>
</protein>
<dbReference type="InterPro" id="IPR000182">
    <property type="entry name" value="GNAT_dom"/>
</dbReference>
<dbReference type="SUPFAM" id="SSF55729">
    <property type="entry name" value="Acyl-CoA N-acyltransferases (Nat)"/>
    <property type="match status" value="1"/>
</dbReference>
<sequence>MDSVASGPDFARELRRGEERQVNDLLCAAFDGPAEAELVRRLRKERSIAGETVLPWEDEIVGYFALSHMRRPKGWICLAPVAIKPDLQGRGYGKRMMGLLSEWARLSRTPVVVLGSVGFYEKAGFSQAKAANLTSPYPIANTMLAGMDKPAPAQRLVYPAAFDGGHL</sequence>
<reference evidence="2 3" key="1">
    <citation type="submission" date="2018-04" db="EMBL/GenBank/DDBJ databases">
        <title>Genomic Encyclopedia of Archaeal and Bacterial Type Strains, Phase II (KMG-II): from individual species to whole genera.</title>
        <authorList>
            <person name="Goeker M."/>
        </authorList>
    </citation>
    <scope>NUCLEOTIDE SEQUENCE [LARGE SCALE GENOMIC DNA]</scope>
    <source>
        <strain evidence="2 3">DSM 29955</strain>
    </source>
</reference>
<dbReference type="Gene3D" id="3.40.630.30">
    <property type="match status" value="1"/>
</dbReference>
<evidence type="ECO:0000313" key="2">
    <source>
        <dbReference type="EMBL" id="PUB18516.1"/>
    </source>
</evidence>
<name>A0A2T6KPM5_9RHOB</name>
<proteinExistence type="predicted"/>
<keyword evidence="3" id="KW-1185">Reference proteome</keyword>
<evidence type="ECO:0000313" key="3">
    <source>
        <dbReference type="Proteomes" id="UP000244523"/>
    </source>
</evidence>
<gene>
    <name evidence="2" type="ORF">C8N45_101100</name>
</gene>
<evidence type="ECO:0000259" key="1">
    <source>
        <dbReference type="PROSITE" id="PS51186"/>
    </source>
</evidence>
<dbReference type="Pfam" id="PF00583">
    <property type="entry name" value="Acetyltransf_1"/>
    <property type="match status" value="1"/>
</dbReference>
<accession>A0A2T6KPM5</accession>
<feature type="domain" description="N-acetyltransferase" evidence="1">
    <location>
        <begin position="9"/>
        <end position="148"/>
    </location>
</feature>
<dbReference type="EMBL" id="QBUD01000001">
    <property type="protein sequence ID" value="PUB18516.1"/>
    <property type="molecule type" value="Genomic_DNA"/>
</dbReference>
<dbReference type="GO" id="GO:0016747">
    <property type="term" value="F:acyltransferase activity, transferring groups other than amino-acyl groups"/>
    <property type="evidence" value="ECO:0007669"/>
    <property type="project" value="InterPro"/>
</dbReference>
<dbReference type="InterPro" id="IPR016181">
    <property type="entry name" value="Acyl_CoA_acyltransferase"/>
</dbReference>
<comment type="caution">
    <text evidence="2">The sequence shown here is derived from an EMBL/GenBank/DDBJ whole genome shotgun (WGS) entry which is preliminary data.</text>
</comment>
<keyword evidence="2" id="KW-0808">Transferase</keyword>